<evidence type="ECO:0000313" key="2">
    <source>
        <dbReference type="EMBL" id="KAL2518260.1"/>
    </source>
</evidence>
<dbReference type="PANTHER" id="PTHR48258:SF6">
    <property type="entry name" value="LEUCINE-RICH REPEAT DOMAIN, L DOMAIN-CONTAINING PROTEIN"/>
    <property type="match status" value="1"/>
</dbReference>
<gene>
    <name evidence="2" type="ORF">Adt_14507</name>
</gene>
<name>A0ABD1TZU2_9LAMI</name>
<keyword evidence="3" id="KW-1185">Reference proteome</keyword>
<protein>
    <recommendedName>
        <fullName evidence="1">DUF4216 domain-containing protein</fullName>
    </recommendedName>
</protein>
<sequence>MVLGDENTNFYSVLCDVVELLYVFDYRVTLFQCNWYDNNQNKKRSVEDYHLTSMNVNRKWYVDDSYILAIQAQQVFYIDDLVLGPQWKVVQKVQHRGIWDIPEKDDNGDTKKEIFEKNKSSDIVWTIQQKDLDTHVCHREDIALDIIENITLQIDVKSINENTNEVIYHPSEEEDDTWN</sequence>
<accession>A0ABD1TZU2</accession>
<dbReference type="AlphaFoldDB" id="A0ABD1TZU2"/>
<dbReference type="InterPro" id="IPR025312">
    <property type="entry name" value="DUF4216"/>
</dbReference>
<evidence type="ECO:0000259" key="1">
    <source>
        <dbReference type="Pfam" id="PF13952"/>
    </source>
</evidence>
<dbReference type="EMBL" id="JBFOLK010000004">
    <property type="protein sequence ID" value="KAL2518260.1"/>
    <property type="molecule type" value="Genomic_DNA"/>
</dbReference>
<dbReference type="Pfam" id="PF13952">
    <property type="entry name" value="DUF4216"/>
    <property type="match status" value="1"/>
</dbReference>
<comment type="caution">
    <text evidence="2">The sequence shown here is derived from an EMBL/GenBank/DDBJ whole genome shotgun (WGS) entry which is preliminary data.</text>
</comment>
<dbReference type="Proteomes" id="UP001604336">
    <property type="component" value="Unassembled WGS sequence"/>
</dbReference>
<evidence type="ECO:0000313" key="3">
    <source>
        <dbReference type="Proteomes" id="UP001604336"/>
    </source>
</evidence>
<feature type="domain" description="DUF4216" evidence="1">
    <location>
        <begin position="19"/>
        <end position="90"/>
    </location>
</feature>
<reference evidence="3" key="1">
    <citation type="submission" date="2024-07" db="EMBL/GenBank/DDBJ databases">
        <title>Two chromosome-level genome assemblies of Korean endemic species Abeliophyllum distichum and Forsythia ovata (Oleaceae).</title>
        <authorList>
            <person name="Jang H."/>
        </authorList>
    </citation>
    <scope>NUCLEOTIDE SEQUENCE [LARGE SCALE GENOMIC DNA]</scope>
</reference>
<organism evidence="2 3">
    <name type="scientific">Abeliophyllum distichum</name>
    <dbReference type="NCBI Taxonomy" id="126358"/>
    <lineage>
        <taxon>Eukaryota</taxon>
        <taxon>Viridiplantae</taxon>
        <taxon>Streptophyta</taxon>
        <taxon>Embryophyta</taxon>
        <taxon>Tracheophyta</taxon>
        <taxon>Spermatophyta</taxon>
        <taxon>Magnoliopsida</taxon>
        <taxon>eudicotyledons</taxon>
        <taxon>Gunneridae</taxon>
        <taxon>Pentapetalae</taxon>
        <taxon>asterids</taxon>
        <taxon>lamiids</taxon>
        <taxon>Lamiales</taxon>
        <taxon>Oleaceae</taxon>
        <taxon>Forsythieae</taxon>
        <taxon>Abeliophyllum</taxon>
    </lineage>
</organism>
<proteinExistence type="predicted"/>
<dbReference type="PANTHER" id="PTHR48258">
    <property type="entry name" value="DUF4218 DOMAIN-CONTAINING PROTEIN-RELATED"/>
    <property type="match status" value="1"/>
</dbReference>